<keyword evidence="2" id="KW-1185">Reference proteome</keyword>
<organism evidence="1 2">
    <name type="scientific">Gilvimarinus japonicus</name>
    <dbReference type="NCBI Taxonomy" id="1796469"/>
    <lineage>
        <taxon>Bacteria</taxon>
        <taxon>Pseudomonadati</taxon>
        <taxon>Pseudomonadota</taxon>
        <taxon>Gammaproteobacteria</taxon>
        <taxon>Cellvibrionales</taxon>
        <taxon>Cellvibrionaceae</taxon>
        <taxon>Gilvimarinus</taxon>
    </lineage>
</organism>
<evidence type="ECO:0000313" key="2">
    <source>
        <dbReference type="Proteomes" id="UP001595548"/>
    </source>
</evidence>
<reference evidence="2" key="1">
    <citation type="journal article" date="2019" name="Int. J. Syst. Evol. Microbiol.">
        <title>The Global Catalogue of Microorganisms (GCM) 10K type strain sequencing project: providing services to taxonomists for standard genome sequencing and annotation.</title>
        <authorList>
            <consortium name="The Broad Institute Genomics Platform"/>
            <consortium name="The Broad Institute Genome Sequencing Center for Infectious Disease"/>
            <person name="Wu L."/>
            <person name="Ma J."/>
        </authorList>
    </citation>
    <scope>NUCLEOTIDE SEQUENCE [LARGE SCALE GENOMIC DNA]</scope>
    <source>
        <strain evidence="2">KCTC 52141</strain>
    </source>
</reference>
<comment type="caution">
    <text evidence="1">The sequence shown here is derived from an EMBL/GenBank/DDBJ whole genome shotgun (WGS) entry which is preliminary data.</text>
</comment>
<evidence type="ECO:0000313" key="1">
    <source>
        <dbReference type="EMBL" id="MFC3156165.1"/>
    </source>
</evidence>
<proteinExistence type="predicted"/>
<accession>A0ABV7HQR3</accession>
<gene>
    <name evidence="1" type="ORF">ACFOEB_13225</name>
</gene>
<name>A0ABV7HQR3_9GAMM</name>
<dbReference type="EMBL" id="JBHRTL010000028">
    <property type="protein sequence ID" value="MFC3156165.1"/>
    <property type="molecule type" value="Genomic_DNA"/>
</dbReference>
<dbReference type="RefSeq" id="WP_339617473.1">
    <property type="nucleotide sequence ID" value="NZ_AP031500.1"/>
</dbReference>
<dbReference type="Proteomes" id="UP001595548">
    <property type="component" value="Unassembled WGS sequence"/>
</dbReference>
<sequence>MLIALFDYLSTTAACTYSLLCEVSPWLEQWAKVTLSANLLMLALAGYLCTQH</sequence>
<protein>
    <submittedName>
        <fullName evidence="1">Uncharacterized protein</fullName>
    </submittedName>
</protein>